<dbReference type="EMBL" id="CP044548">
    <property type="protein sequence ID" value="QGX08459.1"/>
    <property type="molecule type" value="Genomic_DNA"/>
</dbReference>
<evidence type="ECO:0000313" key="1">
    <source>
        <dbReference type="EMBL" id="QGX08459.1"/>
    </source>
</evidence>
<dbReference type="RefSeq" id="WP_163562396.1">
    <property type="nucleotide sequence ID" value="NZ_CP044548.2"/>
</dbReference>
<dbReference type="GeneID" id="59161720"/>
<accession>A0A650GER6</accession>
<dbReference type="KEGG" id="jme:EEW87_16700"/>
<gene>
    <name evidence="1" type="ORF">EEW87_16700</name>
</gene>
<evidence type="ECO:0000313" key="2">
    <source>
        <dbReference type="Proteomes" id="UP000271708"/>
    </source>
</evidence>
<dbReference type="AlphaFoldDB" id="A0A650GER6"/>
<dbReference type="Proteomes" id="UP000271708">
    <property type="component" value="Chromosome"/>
</dbReference>
<proteinExistence type="predicted"/>
<organism evidence="1 2">
    <name type="scientific">Janibacter melonis</name>
    <dbReference type="NCBI Taxonomy" id="262209"/>
    <lineage>
        <taxon>Bacteria</taxon>
        <taxon>Bacillati</taxon>
        <taxon>Actinomycetota</taxon>
        <taxon>Actinomycetes</taxon>
        <taxon>Micrococcales</taxon>
        <taxon>Intrasporangiaceae</taxon>
        <taxon>Janibacter</taxon>
    </lineage>
</organism>
<protein>
    <submittedName>
        <fullName evidence="1">Uncharacterized protein</fullName>
    </submittedName>
</protein>
<name>A0A650GER6_9MICO</name>
<reference evidence="1 2" key="1">
    <citation type="submission" date="2019-09" db="EMBL/GenBank/DDBJ databases">
        <title>Complete Genome Sequence of Janibacter melonis M714 with both human health impact and industrial applications.</title>
        <authorList>
            <person name="Jin M."/>
            <person name="Zhao Q.R."/>
        </authorList>
    </citation>
    <scope>NUCLEOTIDE SEQUENCE [LARGE SCALE GENOMIC DNA]</scope>
    <source>
        <strain evidence="1 2">M714</strain>
    </source>
</reference>
<sequence length="56" mass="5829">MEKQIVITVELASRAAHLGLVPSLAGRTRAPFGIVNLFGAAPLDDPRPPGPGSPLR</sequence>